<gene>
    <name evidence="4" type="ORF">DET56_101222</name>
</gene>
<dbReference type="InterPro" id="IPR042229">
    <property type="entry name" value="Listeria/Bacterioides_rpt_sf"/>
</dbReference>
<dbReference type="Gene3D" id="2.60.220.30">
    <property type="match status" value="1"/>
</dbReference>
<dbReference type="Pfam" id="PF09479">
    <property type="entry name" value="Flg_new"/>
    <property type="match status" value="7"/>
</dbReference>
<comment type="subcellular location">
    <subcellularLocation>
        <location evidence="1">Cell envelope</location>
    </subcellularLocation>
</comment>
<dbReference type="Gene3D" id="3.90.1340.10">
    <property type="entry name" value="Phage tail collar domain"/>
    <property type="match status" value="3"/>
</dbReference>
<feature type="domain" description="SLH" evidence="3">
    <location>
        <begin position="1184"/>
        <end position="1247"/>
    </location>
</feature>
<dbReference type="PANTHER" id="PTHR43308">
    <property type="entry name" value="OUTER MEMBRANE PROTEIN ALPHA-RELATED"/>
    <property type="match status" value="1"/>
</dbReference>
<evidence type="ECO:0000256" key="1">
    <source>
        <dbReference type="ARBA" id="ARBA00004196"/>
    </source>
</evidence>
<evidence type="ECO:0000256" key="2">
    <source>
        <dbReference type="SAM" id="MobiDB-lite"/>
    </source>
</evidence>
<feature type="domain" description="SLH" evidence="3">
    <location>
        <begin position="1248"/>
        <end position="1308"/>
    </location>
</feature>
<dbReference type="InterPro" id="IPR013378">
    <property type="entry name" value="InlB-like_B-rpt"/>
</dbReference>
<evidence type="ECO:0000313" key="5">
    <source>
        <dbReference type="Proteomes" id="UP000247078"/>
    </source>
</evidence>
<protein>
    <submittedName>
        <fullName evidence="4">Putative repeat protein (TIGR02543 family)</fullName>
    </submittedName>
</protein>
<organism evidence="4 5">
    <name type="scientific">Paenibacillus pabuli</name>
    <dbReference type="NCBI Taxonomy" id="1472"/>
    <lineage>
        <taxon>Bacteria</taxon>
        <taxon>Bacillati</taxon>
        <taxon>Bacillota</taxon>
        <taxon>Bacilli</taxon>
        <taxon>Bacillales</taxon>
        <taxon>Paenibacillaceae</taxon>
        <taxon>Paenibacillus</taxon>
    </lineage>
</organism>
<dbReference type="Pfam" id="PF07484">
    <property type="entry name" value="Collar"/>
    <property type="match status" value="3"/>
</dbReference>
<evidence type="ECO:0000259" key="3">
    <source>
        <dbReference type="PROSITE" id="PS51272"/>
    </source>
</evidence>
<dbReference type="GO" id="GO:0030313">
    <property type="term" value="C:cell envelope"/>
    <property type="evidence" value="ECO:0007669"/>
    <property type="project" value="UniProtKB-SubCell"/>
</dbReference>
<dbReference type="Pfam" id="PF17963">
    <property type="entry name" value="Big_9"/>
    <property type="match status" value="1"/>
</dbReference>
<dbReference type="InterPro" id="IPR011083">
    <property type="entry name" value="Phage_tail_collar_dom"/>
</dbReference>
<dbReference type="EMBL" id="QGTZ01000001">
    <property type="protein sequence ID" value="PWW45022.1"/>
    <property type="molecule type" value="Genomic_DNA"/>
</dbReference>
<sequence>MTVRLCKRIVIVWLVMILIASGLGSQLNMSQTAHAGAFQPYLGEIQLFPYDRAPEGWEYAAGQSKLIKDNAPLFSFLGTKFGGNGMTHFNLPNLIGKAPEGMGYYIATQGTIPSREEGLNGAGNATLGEVRIFPYNFVPTGWLALNGKTYSKNQYADLYNMLGTTFDSSGPDTFKLPALTAPAEGLQYAISTDPSYRAEANGTGNELMGELIPYLVSVPAGQWLPANNRTAKIIENETLYILFYLKFGGDGRTNFGVPNLSSNSANLVYYVVNTGIFPRLKSNESDVLKVADDSYSTMQNTPLSIGSASGVLSNDQNALGAGVKQQPAHGTVVMNNDGSFVYTPTRGFAGNDYFVYEAANAAGGKSAYVGITVIKGSPPVISGVIPNGIYNKAVTPTFNEGTALLNGAAFASGTTVSAEGSYTLVATNNIDSTTVQFTIDLTAPVVTGVTNNAAYKSAPVITFNEGTATLDNAAFTSGSTVSSEGEHTLVVTDAAGNTTTVVFHVYLPRTITFDTDGGSAIADLQVEYEDLATAPTNPVKTGYSFAGWYADAAHTEPFDFEMTPITTNVTVYAKWSVNAYPVTFESNGGTEVASQSISYGKLAALPESPSRKGYTFAGWYTDVQLSHAFTFESTAVTEVLTLYAKWIPDQYTVTFDTNGGSSIDSLTVDYGSHLSSPAEPTKQGYTFGGWYVDSAFSTLFDFSTTSIVSDTTIYAKWNINTYTVQFESNGGTIVNDAIVNYDSLVPPPTAPTRSGYTFMGWYSDPELLSFFDLDTSTITSDTILFAKWSNLVYTVQFDSNGGSTITEEIVEHGNTVKAPSNPTRTGYTFDGWYTDATFNTLFEFGSVPITTDTVLFARWIKDAFTVTFDTYGGSAIADITAGYGDTIIAPPAPEKAGYFFVGWYIDDTLTTRFDFNTPITSNLTLYADWSSQVYTISFVTYGGSTLSDVYVKYNDKITAPTPPTRSGYTFVNWYVDSGLETLFDFDHTAVTSDLMLHAKWKIKEDSSPGNNAPGNSSPGNSSSGNSSSNSNSSGNGELPDSAASTNGQLILKAGQKGQVSLDHAVTMLIPAGATTQPLTMSIHPIENPSDLLTNQNVLLSPVYELLKNVAQNFNVPITLTFTFDPSKVKPDQRAEVFYFDEDKRTWISTGAATVSGDQITTQVNHFTKFAVFAVKHPTEPIVPPLATSFTDIQGHWAEAAINQAVSEGIIKGYPDNTFKPGASVTRAEFTVMLMNLLQLDVSETPLRFSDNETIGTWAKSSIARAVQQGFIHGDASGTFRPNAPVNRSEMAVIVSNVLGLDLSNDAKTSFSDQAKIPAWATSAVVAMKQADLLLGKGNNAFAPADSTTRAEAIEILLRMRQYMNQ</sequence>
<dbReference type="PANTHER" id="PTHR43308:SF5">
    <property type="entry name" value="S-LAYER PROTEIN _ PEPTIDOGLYCAN ENDO-BETA-N-ACETYLGLUCOSAMINIDASE"/>
    <property type="match status" value="1"/>
</dbReference>
<dbReference type="Proteomes" id="UP000247078">
    <property type="component" value="Unassembled WGS sequence"/>
</dbReference>
<proteinExistence type="predicted"/>
<accession>A0A855Y3V4</accession>
<dbReference type="Pfam" id="PF00395">
    <property type="entry name" value="SLH"/>
    <property type="match status" value="3"/>
</dbReference>
<feature type="domain" description="SLH" evidence="3">
    <location>
        <begin position="1310"/>
        <end position="1365"/>
    </location>
</feature>
<feature type="compositionally biased region" description="Low complexity" evidence="2">
    <location>
        <begin position="1007"/>
        <end position="1036"/>
    </location>
</feature>
<name>A0A855Y3V4_9BACL</name>
<dbReference type="InterPro" id="IPR037053">
    <property type="entry name" value="Phage_tail_collar_dom_sf"/>
</dbReference>
<feature type="region of interest" description="Disordered" evidence="2">
    <location>
        <begin position="1005"/>
        <end position="1043"/>
    </location>
</feature>
<evidence type="ECO:0000313" key="4">
    <source>
        <dbReference type="EMBL" id="PWW45022.1"/>
    </source>
</evidence>
<dbReference type="SUPFAM" id="SSF88874">
    <property type="entry name" value="Receptor-binding domain of short tail fibre protein gp12"/>
    <property type="match status" value="3"/>
</dbReference>
<dbReference type="Gene3D" id="2.60.40.4270">
    <property type="entry name" value="Listeria-Bacteroides repeat domain"/>
    <property type="match status" value="7"/>
</dbReference>
<dbReference type="InterPro" id="IPR001119">
    <property type="entry name" value="SLH_dom"/>
</dbReference>
<dbReference type="PROSITE" id="PS51272">
    <property type="entry name" value="SLH"/>
    <property type="match status" value="3"/>
</dbReference>
<dbReference type="InterPro" id="IPR051465">
    <property type="entry name" value="Cell_Envelope_Struct_Comp"/>
</dbReference>
<reference evidence="4 5" key="1">
    <citation type="submission" date="2018-05" db="EMBL/GenBank/DDBJ databases">
        <title>Freshwater and sediment microbial communities from various areas in North America, analyzing microbe dynamics in response to fracking.</title>
        <authorList>
            <person name="Lamendella R."/>
        </authorList>
    </citation>
    <scope>NUCLEOTIDE SEQUENCE [LARGE SCALE GENOMIC DNA]</scope>
    <source>
        <strain evidence="4 5">DB-3</strain>
    </source>
</reference>
<dbReference type="NCBIfam" id="TIGR02543">
    <property type="entry name" value="List_Bact_rpt"/>
    <property type="match status" value="7"/>
</dbReference>
<dbReference type="Gene3D" id="2.60.40.3440">
    <property type="match status" value="1"/>
</dbReference>
<comment type="caution">
    <text evidence="4">The sequence shown here is derived from an EMBL/GenBank/DDBJ whole genome shotgun (WGS) entry which is preliminary data.</text>
</comment>